<keyword evidence="3 6" id="KW-0812">Transmembrane</keyword>
<evidence type="ECO:0000256" key="2">
    <source>
        <dbReference type="ARBA" id="ARBA00005241"/>
    </source>
</evidence>
<dbReference type="EMBL" id="IAAA01012111">
    <property type="protein sequence ID" value="LAA03747.1"/>
    <property type="molecule type" value="mRNA"/>
</dbReference>
<feature type="transmembrane region" description="Helical" evidence="6">
    <location>
        <begin position="12"/>
        <end position="33"/>
    </location>
</feature>
<dbReference type="InterPro" id="IPR036259">
    <property type="entry name" value="MFS_trans_sf"/>
</dbReference>
<keyword evidence="5 6" id="KW-0472">Membrane</keyword>
<evidence type="ECO:0000256" key="6">
    <source>
        <dbReference type="SAM" id="Phobius"/>
    </source>
</evidence>
<dbReference type="GO" id="GO:0016020">
    <property type="term" value="C:membrane"/>
    <property type="evidence" value="ECO:0007669"/>
    <property type="project" value="UniProtKB-SubCell"/>
</dbReference>
<evidence type="ECO:0000313" key="8">
    <source>
        <dbReference type="EMBL" id="LAA03750.1"/>
    </source>
</evidence>
<organism evidence="8">
    <name type="scientific">Parasteatoda tepidariorum</name>
    <name type="common">Common house spider</name>
    <name type="synonym">Achaearanea tepidariorum</name>
    <dbReference type="NCBI Taxonomy" id="114398"/>
    <lineage>
        <taxon>Eukaryota</taxon>
        <taxon>Metazoa</taxon>
        <taxon>Ecdysozoa</taxon>
        <taxon>Arthropoda</taxon>
        <taxon>Chelicerata</taxon>
        <taxon>Arachnida</taxon>
        <taxon>Araneae</taxon>
        <taxon>Araneomorphae</taxon>
        <taxon>Entelegynae</taxon>
        <taxon>Araneoidea</taxon>
        <taxon>Theridiidae</taxon>
        <taxon>Parasteatoda</taxon>
    </lineage>
</organism>
<evidence type="ECO:0000259" key="7">
    <source>
        <dbReference type="Pfam" id="PF12832"/>
    </source>
</evidence>
<dbReference type="OrthoDB" id="6414167at2759"/>
<feature type="transmembrane region" description="Helical" evidence="6">
    <location>
        <begin position="522"/>
        <end position="548"/>
    </location>
</feature>
<feature type="transmembrane region" description="Helical" evidence="6">
    <location>
        <begin position="78"/>
        <end position="97"/>
    </location>
</feature>
<dbReference type="GeneID" id="107446892"/>
<feature type="transmembrane region" description="Helical" evidence="6">
    <location>
        <begin position="395"/>
        <end position="420"/>
    </location>
</feature>
<evidence type="ECO:0000256" key="5">
    <source>
        <dbReference type="ARBA" id="ARBA00023136"/>
    </source>
</evidence>
<feature type="transmembrane region" description="Helical" evidence="6">
    <location>
        <begin position="486"/>
        <end position="510"/>
    </location>
</feature>
<dbReference type="Gene3D" id="1.20.1250.20">
    <property type="entry name" value="MFS general substrate transporter like domains"/>
    <property type="match status" value="2"/>
</dbReference>
<feature type="domain" description="Major facilitator superfamily associated" evidence="7">
    <location>
        <begin position="11"/>
        <end position="556"/>
    </location>
</feature>
<feature type="transmembrane region" description="Helical" evidence="6">
    <location>
        <begin position="283"/>
        <end position="310"/>
    </location>
</feature>
<dbReference type="PANTHER" id="PTHR16172:SF41">
    <property type="entry name" value="MAJOR FACILITATOR SUPERFAMILY DOMAIN-CONTAINING PROTEIN 6-LIKE"/>
    <property type="match status" value="1"/>
</dbReference>
<dbReference type="InterPro" id="IPR024989">
    <property type="entry name" value="MFS_assoc_dom"/>
</dbReference>
<dbReference type="EMBL" id="IAAA01012112">
    <property type="protein sequence ID" value="LAA03750.1"/>
    <property type="molecule type" value="mRNA"/>
</dbReference>
<feature type="transmembrane region" description="Helical" evidence="6">
    <location>
        <begin position="322"/>
        <end position="341"/>
    </location>
</feature>
<evidence type="ECO:0000256" key="4">
    <source>
        <dbReference type="ARBA" id="ARBA00022989"/>
    </source>
</evidence>
<accession>A0A2L2Y8U2</accession>
<sequence length="631" mass="70501">MATVYRNRQLMHLSVILFFYFASIGCLFPYMTTHMRELGFSLSEIAFINAVSAFFSLIGPVLGGTFAERQNRYKSTTVFFIFAGALAFVSLAFIPRYEKLNYQPLVDFDCDAGLRVERCVNWANCGEALERSDDVTKIKLSNCHYQCPKTGHFTSENPLLLCFRGDHGNMCTVFDEDSRNNSLTEFVSHLQSWPYVDVPASTNDTVSISNISNEEDVPRAHVAMCHYLPLAPISFNRKEYQGISCRPKEEGCTIHCKVSFTRGESPVMPRPCEEAYGNPSTTFWSYLILRSLGDMCLLTAICLLDAVTIWSTVDYEGSYGRIHAWAALGIATLAPISGTALDYYTDMDGRADFSVPSLMSAAFALVTAALVIIFPIHRHKSADFQQSVLPPKMKFLTGEMIVFLIVILILGMQWSVLFTFLPWLTQDIGCSFMQMGLSFALMFGFSLPFLLISKNMVRNIGKANLLVFAFLFYFTRYAGITFVSSAWWTLPFALMGCFTLCVMWIAAVAYGQKITPPGYSLVMQYLLNMLHFGLGRGLGSLAGGALISSYTQRVVFLGIGVFSAIIAFFYLTVYHIGLRKRTGSYPATLNGSWFPLREQYPNGDVKARSPIVVEQEDDIDIAPNGRQVNGK</sequence>
<comment type="similarity">
    <text evidence="2">Belongs to the major facilitator superfamily. MFSD6 family.</text>
</comment>
<dbReference type="OMA" id="LCASQMP"/>
<dbReference type="KEGG" id="ptep:107446892"/>
<name>A0A2L2Y8U2_PARTP</name>
<evidence type="ECO:0000256" key="1">
    <source>
        <dbReference type="ARBA" id="ARBA00004141"/>
    </source>
</evidence>
<dbReference type="Pfam" id="PF12832">
    <property type="entry name" value="MFS_1_like"/>
    <property type="match status" value="1"/>
</dbReference>
<dbReference type="InterPro" id="IPR051717">
    <property type="entry name" value="MFS_MFSD6"/>
</dbReference>
<feature type="transmembrane region" description="Helical" evidence="6">
    <location>
        <begin position="45"/>
        <end position="66"/>
    </location>
</feature>
<comment type="subcellular location">
    <subcellularLocation>
        <location evidence="1">Membrane</location>
        <topology evidence="1">Multi-pass membrane protein</topology>
    </subcellularLocation>
</comment>
<protein>
    <submittedName>
        <fullName evidence="8">Major facilitator superfamily domain-containing protein 6</fullName>
    </submittedName>
</protein>
<proteinExistence type="evidence at transcript level"/>
<keyword evidence="4 6" id="KW-1133">Transmembrane helix</keyword>
<feature type="transmembrane region" description="Helical" evidence="6">
    <location>
        <begin position="353"/>
        <end position="374"/>
    </location>
</feature>
<dbReference type="PANTHER" id="PTHR16172">
    <property type="entry name" value="MAJOR FACILITATOR SUPERFAMILY DOMAIN-CONTAINING PROTEIN 6-LIKE"/>
    <property type="match status" value="1"/>
</dbReference>
<feature type="transmembrane region" description="Helical" evidence="6">
    <location>
        <begin position="432"/>
        <end position="451"/>
    </location>
</feature>
<reference evidence="8" key="1">
    <citation type="journal article" date="2016" name="Mol. Ecol. Resour.">
        <title>Evaluation of the impact of RNA preservation methods of spiders for de novo transcriptome assembly.</title>
        <authorList>
            <person name="Kono N."/>
            <person name="Nakamura H."/>
            <person name="Ito Y."/>
            <person name="Tomita M."/>
            <person name="Arakawa K."/>
        </authorList>
    </citation>
    <scope>NUCLEOTIDE SEQUENCE</scope>
    <source>
        <tissue evidence="8">Whole body</tissue>
    </source>
</reference>
<dbReference type="AlphaFoldDB" id="A0A2L2Y8U2"/>
<evidence type="ECO:0000256" key="3">
    <source>
        <dbReference type="ARBA" id="ARBA00022692"/>
    </source>
</evidence>
<feature type="transmembrane region" description="Helical" evidence="6">
    <location>
        <begin position="463"/>
        <end position="480"/>
    </location>
</feature>
<dbReference type="SUPFAM" id="SSF103473">
    <property type="entry name" value="MFS general substrate transporter"/>
    <property type="match status" value="1"/>
</dbReference>
<dbReference type="PROSITE" id="PS51257">
    <property type="entry name" value="PROKAR_LIPOPROTEIN"/>
    <property type="match status" value="1"/>
</dbReference>
<dbReference type="RefSeq" id="XP_015917158.1">
    <property type="nucleotide sequence ID" value="XM_016061672.3"/>
</dbReference>
<feature type="transmembrane region" description="Helical" evidence="6">
    <location>
        <begin position="554"/>
        <end position="573"/>
    </location>
</feature>